<dbReference type="RefSeq" id="WP_379936041.1">
    <property type="nucleotide sequence ID" value="NZ_JBHTHY010000014.1"/>
</dbReference>
<sequence>MKNNVIIFILLLGLAGTAQNETNFERATVAYNEGAYEKAIDLYSGILESGQHSAAIYYNLGNSYYKLNDVPNSIYYYEKALLLSPNDPEILNNLGYAQQMTLDAIEVLPETGLSKLYKSVTDVLTFDQWAYLGVFFMFLFVILYIVFYYAYYSSRKRWAFIGSLVSLTAALVTVVFAFVQYQDYNTYRPAIIFADEIGIQAEPNTTSDEVFVLHAGTKVNVLEELNNWKKIALTDGKTGWVSSDNLKLLKDF</sequence>
<dbReference type="PROSITE" id="PS50005">
    <property type="entry name" value="TPR"/>
    <property type="match status" value="1"/>
</dbReference>
<dbReference type="SUPFAM" id="SSF48452">
    <property type="entry name" value="TPR-like"/>
    <property type="match status" value="1"/>
</dbReference>
<dbReference type="InterPro" id="IPR003646">
    <property type="entry name" value="SH3-like_bac-type"/>
</dbReference>
<gene>
    <name evidence="5" type="ORF">ACFQZJ_16815</name>
</gene>
<accession>A0ABW3B9Y1</accession>
<reference evidence="6" key="1">
    <citation type="journal article" date="2019" name="Int. J. Syst. Evol. Microbiol.">
        <title>The Global Catalogue of Microorganisms (GCM) 10K type strain sequencing project: providing services to taxonomists for standard genome sequencing and annotation.</title>
        <authorList>
            <consortium name="The Broad Institute Genomics Platform"/>
            <consortium name="The Broad Institute Genome Sequencing Center for Infectious Disease"/>
            <person name="Wu L."/>
            <person name="Ma J."/>
        </authorList>
    </citation>
    <scope>NUCLEOTIDE SEQUENCE [LARGE SCALE GENOMIC DNA]</scope>
    <source>
        <strain evidence="6">CCUG 61948</strain>
    </source>
</reference>
<dbReference type="Pfam" id="PF08239">
    <property type="entry name" value="SH3_3"/>
    <property type="match status" value="1"/>
</dbReference>
<feature type="signal peptide" evidence="3">
    <location>
        <begin position="1"/>
        <end position="20"/>
    </location>
</feature>
<dbReference type="PROSITE" id="PS50293">
    <property type="entry name" value="TPR_REGION"/>
    <property type="match status" value="1"/>
</dbReference>
<evidence type="ECO:0000313" key="6">
    <source>
        <dbReference type="Proteomes" id="UP001597012"/>
    </source>
</evidence>
<evidence type="ECO:0000256" key="1">
    <source>
        <dbReference type="PROSITE-ProRule" id="PRU00339"/>
    </source>
</evidence>
<keyword evidence="2" id="KW-0812">Transmembrane</keyword>
<organism evidence="5 6">
    <name type="scientific">Maribacter chungangensis</name>
    <dbReference type="NCBI Taxonomy" id="1069117"/>
    <lineage>
        <taxon>Bacteria</taxon>
        <taxon>Pseudomonadati</taxon>
        <taxon>Bacteroidota</taxon>
        <taxon>Flavobacteriia</taxon>
        <taxon>Flavobacteriales</taxon>
        <taxon>Flavobacteriaceae</taxon>
        <taxon>Maribacter</taxon>
    </lineage>
</organism>
<dbReference type="PROSITE" id="PS51781">
    <property type="entry name" value="SH3B"/>
    <property type="match status" value="1"/>
</dbReference>
<dbReference type="InterPro" id="IPR011990">
    <property type="entry name" value="TPR-like_helical_dom_sf"/>
</dbReference>
<dbReference type="Proteomes" id="UP001597012">
    <property type="component" value="Unassembled WGS sequence"/>
</dbReference>
<keyword evidence="2" id="KW-1133">Transmembrane helix</keyword>
<comment type="caution">
    <text evidence="5">The sequence shown here is derived from an EMBL/GenBank/DDBJ whole genome shotgun (WGS) entry which is preliminary data.</text>
</comment>
<protein>
    <submittedName>
        <fullName evidence="5">Tetratricopeptide repeat protein</fullName>
    </submittedName>
</protein>
<dbReference type="InterPro" id="IPR019734">
    <property type="entry name" value="TPR_rpt"/>
</dbReference>
<feature type="transmembrane region" description="Helical" evidence="2">
    <location>
        <begin position="158"/>
        <end position="179"/>
    </location>
</feature>
<feature type="domain" description="SH3b" evidence="4">
    <location>
        <begin position="187"/>
        <end position="250"/>
    </location>
</feature>
<keyword evidence="3" id="KW-0732">Signal</keyword>
<keyword evidence="2" id="KW-0472">Membrane</keyword>
<dbReference type="EMBL" id="JBHTHY010000014">
    <property type="protein sequence ID" value="MFD0799139.1"/>
    <property type="molecule type" value="Genomic_DNA"/>
</dbReference>
<dbReference type="Gene3D" id="2.30.30.40">
    <property type="entry name" value="SH3 Domains"/>
    <property type="match status" value="1"/>
</dbReference>
<dbReference type="Pfam" id="PF13414">
    <property type="entry name" value="TPR_11"/>
    <property type="match status" value="1"/>
</dbReference>
<evidence type="ECO:0000313" key="5">
    <source>
        <dbReference type="EMBL" id="MFD0799139.1"/>
    </source>
</evidence>
<feature type="chain" id="PRO_5047422589" evidence="3">
    <location>
        <begin position="21"/>
        <end position="252"/>
    </location>
</feature>
<feature type="repeat" description="TPR" evidence="1">
    <location>
        <begin position="54"/>
        <end position="87"/>
    </location>
</feature>
<dbReference type="SMART" id="SM00028">
    <property type="entry name" value="TPR"/>
    <property type="match status" value="2"/>
</dbReference>
<evidence type="ECO:0000256" key="2">
    <source>
        <dbReference type="SAM" id="Phobius"/>
    </source>
</evidence>
<evidence type="ECO:0000259" key="4">
    <source>
        <dbReference type="PROSITE" id="PS51781"/>
    </source>
</evidence>
<name>A0ABW3B9Y1_9FLAO</name>
<dbReference type="Gene3D" id="1.25.40.10">
    <property type="entry name" value="Tetratricopeptide repeat domain"/>
    <property type="match status" value="1"/>
</dbReference>
<keyword evidence="1" id="KW-0802">TPR repeat</keyword>
<keyword evidence="6" id="KW-1185">Reference proteome</keyword>
<feature type="transmembrane region" description="Helical" evidence="2">
    <location>
        <begin position="129"/>
        <end position="151"/>
    </location>
</feature>
<dbReference type="SMART" id="SM00287">
    <property type="entry name" value="SH3b"/>
    <property type="match status" value="1"/>
</dbReference>
<proteinExistence type="predicted"/>
<evidence type="ECO:0000256" key="3">
    <source>
        <dbReference type="SAM" id="SignalP"/>
    </source>
</evidence>